<keyword evidence="1" id="KW-1133">Transmembrane helix</keyword>
<gene>
    <name evidence="3" type="ORF">COY16_04575</name>
</gene>
<proteinExistence type="predicted"/>
<dbReference type="Pfam" id="PF00404">
    <property type="entry name" value="Dockerin_1"/>
    <property type="match status" value="1"/>
</dbReference>
<dbReference type="AlphaFoldDB" id="A0A2M7TXM3"/>
<accession>A0A2M7TXM3</accession>
<evidence type="ECO:0000313" key="4">
    <source>
        <dbReference type="Proteomes" id="UP000228503"/>
    </source>
</evidence>
<comment type="caution">
    <text evidence="3">The sequence shown here is derived from an EMBL/GenBank/DDBJ whole genome shotgun (WGS) entry which is preliminary data.</text>
</comment>
<feature type="domain" description="Dockerin" evidence="2">
    <location>
        <begin position="365"/>
        <end position="428"/>
    </location>
</feature>
<organism evidence="3 4">
    <name type="scientific">Candidatus Roizmanbacteria bacterium CG_4_10_14_0_2_um_filter_39_13</name>
    <dbReference type="NCBI Taxonomy" id="1974825"/>
    <lineage>
        <taxon>Bacteria</taxon>
        <taxon>Candidatus Roizmaniibacteriota</taxon>
    </lineage>
</organism>
<dbReference type="Proteomes" id="UP000228503">
    <property type="component" value="Unassembled WGS sequence"/>
</dbReference>
<dbReference type="InterPro" id="IPR002105">
    <property type="entry name" value="Dockerin_1_rpt"/>
</dbReference>
<keyword evidence="1" id="KW-0812">Transmembrane</keyword>
<dbReference type="Gene3D" id="1.10.1330.10">
    <property type="entry name" value="Dockerin domain"/>
    <property type="match status" value="1"/>
</dbReference>
<dbReference type="CDD" id="cd14256">
    <property type="entry name" value="Dockerin_I"/>
    <property type="match status" value="1"/>
</dbReference>
<reference evidence="4" key="1">
    <citation type="submission" date="2017-09" db="EMBL/GenBank/DDBJ databases">
        <title>Depth-based differentiation of microbial function through sediment-hosted aquifers and enrichment of novel symbionts in the deep terrestrial subsurface.</title>
        <authorList>
            <person name="Probst A.J."/>
            <person name="Ladd B."/>
            <person name="Jarett J.K."/>
            <person name="Geller-Mcgrath D.E."/>
            <person name="Sieber C.M.K."/>
            <person name="Emerson J.B."/>
            <person name="Anantharaman K."/>
            <person name="Thomas B.C."/>
            <person name="Malmstrom R."/>
            <person name="Stieglmeier M."/>
            <person name="Klingl A."/>
            <person name="Woyke T."/>
            <person name="Ryan C.M."/>
            <person name="Banfield J.F."/>
        </authorList>
    </citation>
    <scope>NUCLEOTIDE SEQUENCE [LARGE SCALE GENOMIC DNA]</scope>
</reference>
<evidence type="ECO:0000259" key="2">
    <source>
        <dbReference type="PROSITE" id="PS51766"/>
    </source>
</evidence>
<dbReference type="InterPro" id="IPR036439">
    <property type="entry name" value="Dockerin_dom_sf"/>
</dbReference>
<dbReference type="InterPro" id="IPR016134">
    <property type="entry name" value="Dockerin_dom"/>
</dbReference>
<keyword evidence="1" id="KW-0472">Membrane</keyword>
<dbReference type="EMBL" id="PFOB01000057">
    <property type="protein sequence ID" value="PIZ62382.1"/>
    <property type="molecule type" value="Genomic_DNA"/>
</dbReference>
<feature type="transmembrane region" description="Helical" evidence="1">
    <location>
        <begin position="21"/>
        <end position="37"/>
    </location>
</feature>
<protein>
    <recommendedName>
        <fullName evidence="2">Dockerin domain-containing protein</fullName>
    </recommendedName>
</protein>
<name>A0A2M7TXM3_9BACT</name>
<dbReference type="GO" id="GO:0004553">
    <property type="term" value="F:hydrolase activity, hydrolyzing O-glycosyl compounds"/>
    <property type="evidence" value="ECO:0007669"/>
    <property type="project" value="InterPro"/>
</dbReference>
<sequence length="428" mass="47559">MRIKKQLKIYLAQELKKHLKYVLLGTGIIIGLFWYIHTNIFQFFATVPTIGIEMQVPENNVSIEDTFTVGLRLTDQEVAATDVFIEYDSNFVSYALEEGAETGISQLPIDYFSMPPVKEEVIETDTSLKRLHIVLVSWNQIEDPDNPFTQLNFVFHAKSEGVATFTLLKNELQFVGNDSQKNPIIFEINEETVLTKSVQIGDIDQVTPTEEITPVPTESPAVTVTETLTSTPTLTETPSPIITQIANPEEVQLDIRLRLQGIVGKPVAVGSGISMKLSLISEDKSNSYEQDVLFQPSDSGVLTGTMILKSAYTGPLYKLLIKGPKHLQKRICEAHPKEAVGGTYNCTKANIQLKKGNNNIQLENIIILAGDIPEQDSVINAQDIVFIRQSLGSKNVSDISRGDLNFDGIIDSQDYSMILNALSFKYDD</sequence>
<dbReference type="SUPFAM" id="SSF63446">
    <property type="entry name" value="Type I dockerin domain"/>
    <property type="match status" value="1"/>
</dbReference>
<dbReference type="GO" id="GO:0000272">
    <property type="term" value="P:polysaccharide catabolic process"/>
    <property type="evidence" value="ECO:0007669"/>
    <property type="project" value="InterPro"/>
</dbReference>
<dbReference type="PROSITE" id="PS51766">
    <property type="entry name" value="DOCKERIN"/>
    <property type="match status" value="1"/>
</dbReference>
<evidence type="ECO:0000256" key="1">
    <source>
        <dbReference type="SAM" id="Phobius"/>
    </source>
</evidence>
<evidence type="ECO:0000313" key="3">
    <source>
        <dbReference type="EMBL" id="PIZ62382.1"/>
    </source>
</evidence>